<name>A0ABV0AGU2_9ACTN</name>
<gene>
    <name evidence="3" type="ORF">AAH991_05570</name>
</gene>
<keyword evidence="2" id="KW-0472">Membrane</keyword>
<dbReference type="RefSeq" id="WP_346224646.1">
    <property type="nucleotide sequence ID" value="NZ_JBDJAW010000003.1"/>
</dbReference>
<feature type="compositionally biased region" description="Basic residues" evidence="1">
    <location>
        <begin position="84"/>
        <end position="97"/>
    </location>
</feature>
<keyword evidence="2" id="KW-0812">Transmembrane</keyword>
<sequence>MVKLATDLMEPRVLAQTTASDALRVYFETNLEFNLPSAWGLPAVRGEWWALAGGPGRAGGAAPGRVGGPAHQAYGGRATVRTRQTSHARGHRQRRDRRQGAARTWSRDQVRDHQLIFALSYGVCFAASPLVLGWDGMLPYAGPIFIVMAAAMTANLYGTDARRCG</sequence>
<evidence type="ECO:0000256" key="1">
    <source>
        <dbReference type="SAM" id="MobiDB-lite"/>
    </source>
</evidence>
<evidence type="ECO:0000313" key="4">
    <source>
        <dbReference type="Proteomes" id="UP001447516"/>
    </source>
</evidence>
<keyword evidence="2" id="KW-1133">Transmembrane helix</keyword>
<feature type="transmembrane region" description="Helical" evidence="2">
    <location>
        <begin position="115"/>
        <end position="134"/>
    </location>
</feature>
<protein>
    <submittedName>
        <fullName evidence="3">Uncharacterized protein</fullName>
    </submittedName>
</protein>
<proteinExistence type="predicted"/>
<accession>A0ABV0AGU2</accession>
<dbReference type="Proteomes" id="UP001447516">
    <property type="component" value="Unassembled WGS sequence"/>
</dbReference>
<evidence type="ECO:0000256" key="2">
    <source>
        <dbReference type="SAM" id="Phobius"/>
    </source>
</evidence>
<feature type="region of interest" description="Disordered" evidence="1">
    <location>
        <begin position="72"/>
        <end position="103"/>
    </location>
</feature>
<keyword evidence="4" id="KW-1185">Reference proteome</keyword>
<comment type="caution">
    <text evidence="3">The sequence shown here is derived from an EMBL/GenBank/DDBJ whole genome shotgun (WGS) entry which is preliminary data.</text>
</comment>
<evidence type="ECO:0000313" key="3">
    <source>
        <dbReference type="EMBL" id="MEN3534563.1"/>
    </source>
</evidence>
<dbReference type="EMBL" id="JBDJAW010000003">
    <property type="protein sequence ID" value="MEN3534563.1"/>
    <property type="molecule type" value="Genomic_DNA"/>
</dbReference>
<feature type="transmembrane region" description="Helical" evidence="2">
    <location>
        <begin position="140"/>
        <end position="158"/>
    </location>
</feature>
<organism evidence="3 4">
    <name type="scientific">Microbispora maris</name>
    <dbReference type="NCBI Taxonomy" id="3144104"/>
    <lineage>
        <taxon>Bacteria</taxon>
        <taxon>Bacillati</taxon>
        <taxon>Actinomycetota</taxon>
        <taxon>Actinomycetes</taxon>
        <taxon>Streptosporangiales</taxon>
        <taxon>Streptosporangiaceae</taxon>
        <taxon>Microbispora</taxon>
    </lineage>
</organism>
<reference evidence="3 4" key="1">
    <citation type="submission" date="2024-05" db="EMBL/GenBank/DDBJ databases">
        <title>Microbispora sp.ZYX-F-249.</title>
        <authorList>
            <person name="Xie H."/>
        </authorList>
    </citation>
    <scope>NUCLEOTIDE SEQUENCE [LARGE SCALE GENOMIC DNA]</scope>
    <source>
        <strain evidence="3 4">ZYX-F-249</strain>
    </source>
</reference>